<dbReference type="EMBL" id="CP008727">
    <property type="protein sequence ID" value="AIO69149.1"/>
    <property type="molecule type" value="Genomic_DNA"/>
</dbReference>
<dbReference type="KEGG" id="bok:DM82_6027"/>
<dbReference type="Proteomes" id="UP000029424">
    <property type="component" value="Chromosome 2"/>
</dbReference>
<dbReference type="EMBL" id="CP008726">
    <property type="protein sequence ID" value="AIO67194.1"/>
    <property type="molecule type" value="Genomic_DNA"/>
</dbReference>
<evidence type="ECO:0000313" key="2">
    <source>
        <dbReference type="EMBL" id="AIO65319.1"/>
    </source>
</evidence>
<organism evidence="2 6">
    <name type="scientific">Burkholderia oklahomensis</name>
    <dbReference type="NCBI Taxonomy" id="342113"/>
    <lineage>
        <taxon>Bacteria</taxon>
        <taxon>Pseudomonadati</taxon>
        <taxon>Pseudomonadota</taxon>
        <taxon>Betaproteobacteria</taxon>
        <taxon>Burkholderiales</taxon>
        <taxon>Burkholderiaceae</taxon>
        <taxon>Burkholderia</taxon>
        <taxon>pseudomallei group</taxon>
    </lineage>
</organism>
<dbReference type="KEGG" id="bok:DM82_828"/>
<evidence type="ECO:0000313" key="6">
    <source>
        <dbReference type="Proteomes" id="UP000029424"/>
    </source>
</evidence>
<dbReference type="EMBL" id="CP008727">
    <property type="protein sequence ID" value="AIO68592.1"/>
    <property type="molecule type" value="Genomic_DNA"/>
</dbReference>
<evidence type="ECO:0000313" key="3">
    <source>
        <dbReference type="EMBL" id="AIO67194.1"/>
    </source>
</evidence>
<dbReference type="KEGG" id="bok:DM82_1706"/>
<evidence type="ECO:0000313" key="5">
    <source>
        <dbReference type="EMBL" id="AIO69149.1"/>
    </source>
</evidence>
<protein>
    <submittedName>
        <fullName evidence="2">Uncharacterized protein</fullName>
    </submittedName>
</protein>
<gene>
    <name evidence="2" type="ORF">DM82_1706</name>
    <name evidence="3" type="ORF">DM82_2815</name>
    <name evidence="4" type="ORF">DM82_4444</name>
    <name evidence="5" type="ORF">DM82_6027</name>
    <name evidence="1" type="ORF">DM82_828</name>
</gene>
<reference evidence="2 6" key="1">
    <citation type="submission" date="2014-06" db="EMBL/GenBank/DDBJ databases">
        <authorList>
            <person name="Bishop-Lilly K.A."/>
            <person name="Broomall S.M."/>
            <person name="Chain P.S."/>
            <person name="Chertkov O."/>
            <person name="Coyne S.R."/>
            <person name="Daligault H.E."/>
            <person name="Davenport K.W."/>
            <person name="Erkkila T."/>
            <person name="Frey K.G."/>
            <person name="Gibbons H.S."/>
            <person name="Gu W."/>
            <person name="Jaissle J."/>
            <person name="Johnson S.L."/>
            <person name="Koroleva G.I."/>
            <person name="Ladner J.T."/>
            <person name="Lo C.-C."/>
            <person name="Minogue T.D."/>
            <person name="Munk C."/>
            <person name="Palacios G.F."/>
            <person name="Redden C.L."/>
            <person name="Rosenzweig C.N."/>
            <person name="Scholz M.B."/>
            <person name="Teshima H."/>
            <person name="Xu Y."/>
        </authorList>
    </citation>
    <scope>NUCLEOTIDE SEQUENCE [LARGE SCALE GENOMIC DNA]</scope>
    <source>
        <strain evidence="2 6">EO147</strain>
    </source>
</reference>
<accession>A0AAI8B4G2</accession>
<evidence type="ECO:0000313" key="1">
    <source>
        <dbReference type="EMBL" id="AIO65047.1"/>
    </source>
</evidence>
<evidence type="ECO:0000313" key="4">
    <source>
        <dbReference type="EMBL" id="AIO68592.1"/>
    </source>
</evidence>
<dbReference type="AlphaFoldDB" id="A0AAI8B4G2"/>
<dbReference type="KEGG" id="bok:DM82_2815"/>
<dbReference type="KEGG" id="bok:DM82_4444"/>
<proteinExistence type="predicted"/>
<dbReference type="EMBL" id="CP008726">
    <property type="protein sequence ID" value="AIO65047.1"/>
    <property type="molecule type" value="Genomic_DNA"/>
</dbReference>
<keyword evidence="6" id="KW-1185">Reference proteome</keyword>
<name>A0AAI8B4G2_9BURK</name>
<sequence>MGKASAGKTERKISETILDFGEPLLSEAITEETPIAVVREIYKLVVLIWNAHVAANSRGGDPTYLQMLQQMAASPQMPPEARAWIGKLSNRWREKFSDAKYCVGHWHVKIKDDDTLSFYCDAREAPRR</sequence>
<dbReference type="EMBL" id="CP008726">
    <property type="protein sequence ID" value="AIO65319.1"/>
    <property type="molecule type" value="Genomic_DNA"/>
</dbReference>
<dbReference type="Proteomes" id="UP000029424">
    <property type="component" value="Chromosome 1"/>
</dbReference>
<dbReference type="RefSeq" id="WP_010112843.1">
    <property type="nucleotide sequence ID" value="NZ_CP008726.1"/>
</dbReference>